<comment type="caution">
    <text evidence="1">The sequence shown here is derived from an EMBL/GenBank/DDBJ whole genome shotgun (WGS) entry which is preliminary data.</text>
</comment>
<accession>A0ACB9LY18</accession>
<dbReference type="Proteomes" id="UP000828941">
    <property type="component" value="Chromosome 10"/>
</dbReference>
<protein>
    <submittedName>
        <fullName evidence="1">Uncharacterized protein</fullName>
    </submittedName>
</protein>
<evidence type="ECO:0000313" key="2">
    <source>
        <dbReference type="Proteomes" id="UP000828941"/>
    </source>
</evidence>
<dbReference type="EMBL" id="CM039435">
    <property type="protein sequence ID" value="KAI4316142.1"/>
    <property type="molecule type" value="Genomic_DNA"/>
</dbReference>
<name>A0ACB9LY18_BAUVA</name>
<keyword evidence="2" id="KW-1185">Reference proteome</keyword>
<gene>
    <name evidence="1" type="ORF">L6164_024149</name>
</gene>
<evidence type="ECO:0000313" key="1">
    <source>
        <dbReference type="EMBL" id="KAI4316142.1"/>
    </source>
</evidence>
<proteinExistence type="predicted"/>
<organism evidence="1 2">
    <name type="scientific">Bauhinia variegata</name>
    <name type="common">Purple orchid tree</name>
    <name type="synonym">Phanera variegata</name>
    <dbReference type="NCBI Taxonomy" id="167791"/>
    <lineage>
        <taxon>Eukaryota</taxon>
        <taxon>Viridiplantae</taxon>
        <taxon>Streptophyta</taxon>
        <taxon>Embryophyta</taxon>
        <taxon>Tracheophyta</taxon>
        <taxon>Spermatophyta</taxon>
        <taxon>Magnoliopsida</taxon>
        <taxon>eudicotyledons</taxon>
        <taxon>Gunneridae</taxon>
        <taxon>Pentapetalae</taxon>
        <taxon>rosids</taxon>
        <taxon>fabids</taxon>
        <taxon>Fabales</taxon>
        <taxon>Fabaceae</taxon>
        <taxon>Cercidoideae</taxon>
        <taxon>Cercideae</taxon>
        <taxon>Bauhiniinae</taxon>
        <taxon>Bauhinia</taxon>
    </lineage>
</organism>
<reference evidence="1 2" key="1">
    <citation type="journal article" date="2022" name="DNA Res.">
        <title>Chromosomal-level genome assembly of the orchid tree Bauhinia variegata (Leguminosae; Cercidoideae) supports the allotetraploid origin hypothesis of Bauhinia.</title>
        <authorList>
            <person name="Zhong Y."/>
            <person name="Chen Y."/>
            <person name="Zheng D."/>
            <person name="Pang J."/>
            <person name="Liu Y."/>
            <person name="Luo S."/>
            <person name="Meng S."/>
            <person name="Qian L."/>
            <person name="Wei D."/>
            <person name="Dai S."/>
            <person name="Zhou R."/>
        </authorList>
    </citation>
    <scope>NUCLEOTIDE SEQUENCE [LARGE SCALE GENOMIC DNA]</scope>
    <source>
        <strain evidence="1">BV-YZ2020</strain>
    </source>
</reference>
<sequence length="124" mass="13440">MESQPSLDLQETGVTTVQTLSGTGALRVAGEFLGYTWSSEDYISSSTNLEQWEQIRQLIRSKAHLPFFDSACQGLASGSLDADAESVRLFTDDGGELLVAQSYAENMGLYGEPIGTLNMEDQHG</sequence>